<dbReference type="InterPro" id="IPR043504">
    <property type="entry name" value="Peptidase_S1_PA_chymotrypsin"/>
</dbReference>
<reference evidence="2" key="2">
    <citation type="submission" date="2025-08" db="UniProtKB">
        <authorList>
            <consortium name="Ensembl"/>
        </authorList>
    </citation>
    <scope>IDENTIFICATION</scope>
</reference>
<dbReference type="GeneTree" id="ENSGT00990000205730"/>
<dbReference type="AlphaFoldDB" id="A0AAZ3QDT1"/>
<protein>
    <recommendedName>
        <fullName evidence="1">Peptidase S1 domain-containing protein</fullName>
    </recommendedName>
</protein>
<dbReference type="Ensembl" id="ENSOTST00005186358.1">
    <property type="protein sequence ID" value="ENSOTSP00005126693.1"/>
    <property type="gene ID" value="ENSOTSG00005054598.1"/>
</dbReference>
<evidence type="ECO:0000259" key="1">
    <source>
        <dbReference type="Pfam" id="PF00089"/>
    </source>
</evidence>
<evidence type="ECO:0000313" key="2">
    <source>
        <dbReference type="Ensembl" id="ENSOTSP00005126693.1"/>
    </source>
</evidence>
<dbReference type="Proteomes" id="UP000694402">
    <property type="component" value="Unassembled WGS sequence"/>
</dbReference>
<reference evidence="3" key="1">
    <citation type="journal article" date="2018" name="PLoS ONE">
        <title>Chinook salmon (Oncorhynchus tshawytscha) genome and transcriptome.</title>
        <authorList>
            <person name="Christensen K.A."/>
            <person name="Leong J.S."/>
            <person name="Sakhrani D."/>
            <person name="Biagi C.A."/>
            <person name="Minkley D.R."/>
            <person name="Withler R.E."/>
            <person name="Rondeau E.B."/>
            <person name="Koop B.F."/>
            <person name="Devlin R.H."/>
        </authorList>
    </citation>
    <scope>NUCLEOTIDE SEQUENCE [LARGE SCALE GENOMIC DNA]</scope>
</reference>
<dbReference type="Gene3D" id="2.40.10.10">
    <property type="entry name" value="Trypsin-like serine proteases"/>
    <property type="match status" value="1"/>
</dbReference>
<dbReference type="Pfam" id="PF00089">
    <property type="entry name" value="Trypsin"/>
    <property type="match status" value="1"/>
</dbReference>
<dbReference type="InterPro" id="IPR009003">
    <property type="entry name" value="Peptidase_S1_PA"/>
</dbReference>
<dbReference type="GO" id="GO:0006508">
    <property type="term" value="P:proteolysis"/>
    <property type="evidence" value="ECO:0007669"/>
    <property type="project" value="InterPro"/>
</dbReference>
<sequence length="99" mass="11477">MSKLIDQLRIIEVMPYSIKYQASVQYNKYHYCRGTLIHPQWVVSAVGLTCSDVTCINQWLRATSSTSFCNALTRRSSRKDRRTNEQRGACSYCLLLIEH</sequence>
<reference evidence="2" key="3">
    <citation type="submission" date="2025-09" db="UniProtKB">
        <authorList>
            <consortium name="Ensembl"/>
        </authorList>
    </citation>
    <scope>IDENTIFICATION</scope>
</reference>
<dbReference type="InterPro" id="IPR001254">
    <property type="entry name" value="Trypsin_dom"/>
</dbReference>
<keyword evidence="3" id="KW-1185">Reference proteome</keyword>
<name>A0AAZ3QDT1_ONCTS</name>
<dbReference type="GO" id="GO:0004252">
    <property type="term" value="F:serine-type endopeptidase activity"/>
    <property type="evidence" value="ECO:0007669"/>
    <property type="project" value="InterPro"/>
</dbReference>
<evidence type="ECO:0000313" key="3">
    <source>
        <dbReference type="Proteomes" id="UP000694402"/>
    </source>
</evidence>
<accession>A0AAZ3QDT1</accession>
<feature type="domain" description="Peptidase S1" evidence="1">
    <location>
        <begin position="13"/>
        <end position="47"/>
    </location>
</feature>
<proteinExistence type="predicted"/>
<organism evidence="2 3">
    <name type="scientific">Oncorhynchus tshawytscha</name>
    <name type="common">Chinook salmon</name>
    <name type="synonym">Salmo tshawytscha</name>
    <dbReference type="NCBI Taxonomy" id="74940"/>
    <lineage>
        <taxon>Eukaryota</taxon>
        <taxon>Metazoa</taxon>
        <taxon>Chordata</taxon>
        <taxon>Craniata</taxon>
        <taxon>Vertebrata</taxon>
        <taxon>Euteleostomi</taxon>
        <taxon>Actinopterygii</taxon>
        <taxon>Neopterygii</taxon>
        <taxon>Teleostei</taxon>
        <taxon>Protacanthopterygii</taxon>
        <taxon>Salmoniformes</taxon>
        <taxon>Salmonidae</taxon>
        <taxon>Salmoninae</taxon>
        <taxon>Oncorhynchus</taxon>
    </lineage>
</organism>
<dbReference type="SUPFAM" id="SSF50494">
    <property type="entry name" value="Trypsin-like serine proteases"/>
    <property type="match status" value="1"/>
</dbReference>